<evidence type="ECO:0000256" key="1">
    <source>
        <dbReference type="ARBA" id="ARBA00000085"/>
    </source>
</evidence>
<dbReference type="InterPro" id="IPR036097">
    <property type="entry name" value="HisK_dim/P_sf"/>
</dbReference>
<evidence type="ECO:0000313" key="8">
    <source>
        <dbReference type="EMBL" id="MBZ2207686.1"/>
    </source>
</evidence>
<dbReference type="SUPFAM" id="SSF52172">
    <property type="entry name" value="CheY-like"/>
    <property type="match status" value="1"/>
</dbReference>
<proteinExistence type="predicted"/>
<dbReference type="Pfam" id="PF02518">
    <property type="entry name" value="HATPase_c"/>
    <property type="match status" value="1"/>
</dbReference>
<keyword evidence="9" id="KW-1185">Reference proteome</keyword>
<dbReference type="InterPro" id="IPR003594">
    <property type="entry name" value="HATPase_dom"/>
</dbReference>
<dbReference type="SUPFAM" id="SSF55874">
    <property type="entry name" value="ATPase domain of HSP90 chaperone/DNA topoisomerase II/histidine kinase"/>
    <property type="match status" value="1"/>
</dbReference>
<dbReference type="PRINTS" id="PR00344">
    <property type="entry name" value="BCTRLSENSOR"/>
</dbReference>
<evidence type="ECO:0000259" key="7">
    <source>
        <dbReference type="PROSITE" id="PS50110"/>
    </source>
</evidence>
<evidence type="ECO:0000256" key="2">
    <source>
        <dbReference type="ARBA" id="ARBA00012438"/>
    </source>
</evidence>
<dbReference type="Pfam" id="PF00512">
    <property type="entry name" value="HisKA"/>
    <property type="match status" value="1"/>
</dbReference>
<evidence type="ECO:0000256" key="5">
    <source>
        <dbReference type="SAM" id="MobiDB-lite"/>
    </source>
</evidence>
<dbReference type="Proteomes" id="UP000809349">
    <property type="component" value="Unassembled WGS sequence"/>
</dbReference>
<dbReference type="PANTHER" id="PTHR43547">
    <property type="entry name" value="TWO-COMPONENT HISTIDINE KINASE"/>
    <property type="match status" value="1"/>
</dbReference>
<protein>
    <recommendedName>
        <fullName evidence="2">histidine kinase</fullName>
        <ecNumber evidence="2">2.7.13.3</ecNumber>
    </recommendedName>
</protein>
<dbReference type="EMBL" id="JAFBIL020000004">
    <property type="protein sequence ID" value="MBZ2207686.1"/>
    <property type="molecule type" value="Genomic_DNA"/>
</dbReference>
<dbReference type="Gene3D" id="3.30.565.10">
    <property type="entry name" value="Histidine kinase-like ATPase, C-terminal domain"/>
    <property type="match status" value="1"/>
</dbReference>
<feature type="domain" description="Response regulatory" evidence="7">
    <location>
        <begin position="330"/>
        <end position="446"/>
    </location>
</feature>
<dbReference type="Pfam" id="PF00072">
    <property type="entry name" value="Response_reg"/>
    <property type="match status" value="1"/>
</dbReference>
<comment type="caution">
    <text evidence="8">The sequence shown here is derived from an EMBL/GenBank/DDBJ whole genome shotgun (WGS) entry which is preliminary data.</text>
</comment>
<feature type="domain" description="Histidine kinase" evidence="6">
    <location>
        <begin position="92"/>
        <end position="310"/>
    </location>
</feature>
<keyword evidence="3 4" id="KW-0597">Phosphoprotein</keyword>
<dbReference type="CDD" id="cd00082">
    <property type="entry name" value="HisKA"/>
    <property type="match status" value="1"/>
</dbReference>
<dbReference type="InterPro" id="IPR036890">
    <property type="entry name" value="HATPase_C_sf"/>
</dbReference>
<dbReference type="EC" id="2.7.13.3" evidence="2"/>
<dbReference type="SUPFAM" id="SSF47384">
    <property type="entry name" value="Homodimeric domain of signal transducing histidine kinase"/>
    <property type="match status" value="1"/>
</dbReference>
<name>A0ABS7SNC3_9BURK</name>
<dbReference type="RefSeq" id="WP_223468183.1">
    <property type="nucleotide sequence ID" value="NZ_JAFBIL020000004.1"/>
</dbReference>
<dbReference type="CDD" id="cd17580">
    <property type="entry name" value="REC_2_DhkD-like"/>
    <property type="match status" value="1"/>
</dbReference>
<feature type="modified residue" description="4-aspartylphosphate" evidence="4">
    <location>
        <position position="379"/>
    </location>
</feature>
<accession>A0ABS7SNC3</accession>
<dbReference type="InterPro" id="IPR005467">
    <property type="entry name" value="His_kinase_dom"/>
</dbReference>
<dbReference type="PROSITE" id="PS50110">
    <property type="entry name" value="RESPONSE_REGULATORY"/>
    <property type="match status" value="1"/>
</dbReference>
<dbReference type="InterPro" id="IPR004358">
    <property type="entry name" value="Sig_transdc_His_kin-like_C"/>
</dbReference>
<dbReference type="InterPro" id="IPR003661">
    <property type="entry name" value="HisK_dim/P_dom"/>
</dbReference>
<evidence type="ECO:0000259" key="6">
    <source>
        <dbReference type="PROSITE" id="PS50109"/>
    </source>
</evidence>
<dbReference type="SMART" id="SM00388">
    <property type="entry name" value="HisKA"/>
    <property type="match status" value="1"/>
</dbReference>
<feature type="region of interest" description="Disordered" evidence="5">
    <location>
        <begin position="1"/>
        <end position="25"/>
    </location>
</feature>
<dbReference type="Gene3D" id="3.40.50.2300">
    <property type="match status" value="1"/>
</dbReference>
<organism evidence="8 9">
    <name type="scientific">Massilia soli</name>
    <dbReference type="NCBI Taxonomy" id="2792854"/>
    <lineage>
        <taxon>Bacteria</taxon>
        <taxon>Pseudomonadati</taxon>
        <taxon>Pseudomonadota</taxon>
        <taxon>Betaproteobacteria</taxon>
        <taxon>Burkholderiales</taxon>
        <taxon>Oxalobacteraceae</taxon>
        <taxon>Telluria group</taxon>
        <taxon>Massilia</taxon>
    </lineage>
</organism>
<dbReference type="InterPro" id="IPR011006">
    <property type="entry name" value="CheY-like_superfamily"/>
</dbReference>
<comment type="catalytic activity">
    <reaction evidence="1">
        <text>ATP + protein L-histidine = ADP + protein N-phospho-L-histidine.</text>
        <dbReference type="EC" id="2.7.13.3"/>
    </reaction>
</comment>
<reference evidence="8 9" key="1">
    <citation type="submission" date="2021-01" db="EMBL/GenBank/DDBJ databases">
        <authorList>
            <person name="Ruan W."/>
            <person name="Khan S.A."/>
            <person name="Jeon C.O."/>
        </authorList>
    </citation>
    <scope>NUCLEOTIDE SEQUENCE [LARGE SCALE GENOMIC DNA]</scope>
    <source>
        <strain evidence="8 9">R798</strain>
    </source>
</reference>
<evidence type="ECO:0000256" key="4">
    <source>
        <dbReference type="PROSITE-ProRule" id="PRU00169"/>
    </source>
</evidence>
<evidence type="ECO:0000313" key="9">
    <source>
        <dbReference type="Proteomes" id="UP000809349"/>
    </source>
</evidence>
<gene>
    <name evidence="8" type="ORF">I4X03_010495</name>
</gene>
<dbReference type="CDD" id="cd00075">
    <property type="entry name" value="HATPase"/>
    <property type="match status" value="1"/>
</dbReference>
<dbReference type="SMART" id="SM00387">
    <property type="entry name" value="HATPase_c"/>
    <property type="match status" value="1"/>
</dbReference>
<reference evidence="8 9" key="2">
    <citation type="submission" date="2021-08" db="EMBL/GenBank/DDBJ databases">
        <title>Massilia sp. R798.</title>
        <authorList>
            <person name="Baek J.H."/>
            <person name="Jung H.S."/>
            <person name="Kim K.R."/>
            <person name="Jeon C.O."/>
        </authorList>
    </citation>
    <scope>NUCLEOTIDE SEQUENCE [LARGE SCALE GENOMIC DNA]</scope>
    <source>
        <strain evidence="8 9">R798</strain>
    </source>
</reference>
<dbReference type="SMART" id="SM00448">
    <property type="entry name" value="REC"/>
    <property type="match status" value="1"/>
</dbReference>
<sequence>MGAPTDASSGSQQRSPQGSAQASGIDAQAQIAALKQEVESLREALHERAALEGMVTQLREANENLVFATLNAQSLRDDAEAANRRQNEFLAMLAHELRNPLAPISMAAALLERIPAATPQLLNLTQVIGRQVDHMAHLLDDLLDAARISSGKITLSVQPLSLADVLAQAVETVEPRVAERHQTLTVELPDPGLIIDGDHVRLIQSFSNLLGNASKYTGERGQISMKAAQVDGAVVIRVVDNGTGIAPDVIPHIFDLFTQGPRSLARSEGGLGVGLNVVRNLITMHGGSVVARSEGIGKGSEFIVTLPLSAQRTLAATADAMPEDGAGSCSVLLVEDNVDACTTLASFLETEGHTVSAAHDGLAGLAAALQGSFDVLVCDIGLPGKDGFALIAELRGSGAARQPYAIALSGYGQDEDRARAIEAGFDAYLVKPVSLTALLTAIGASSAR</sequence>
<feature type="compositionally biased region" description="Low complexity" evidence="5">
    <location>
        <begin position="7"/>
        <end position="24"/>
    </location>
</feature>
<dbReference type="PROSITE" id="PS50109">
    <property type="entry name" value="HIS_KIN"/>
    <property type="match status" value="1"/>
</dbReference>
<dbReference type="InterPro" id="IPR001789">
    <property type="entry name" value="Sig_transdc_resp-reg_receiver"/>
</dbReference>
<dbReference type="Gene3D" id="1.10.287.130">
    <property type="match status" value="1"/>
</dbReference>
<evidence type="ECO:0000256" key="3">
    <source>
        <dbReference type="ARBA" id="ARBA00022553"/>
    </source>
</evidence>
<dbReference type="PANTHER" id="PTHR43547:SF2">
    <property type="entry name" value="HYBRID SIGNAL TRANSDUCTION HISTIDINE KINASE C"/>
    <property type="match status" value="1"/>
</dbReference>